<dbReference type="GO" id="GO:0008330">
    <property type="term" value="F:protein tyrosine/threonine phosphatase activity"/>
    <property type="evidence" value="ECO:0007669"/>
    <property type="project" value="TreeGrafter"/>
</dbReference>
<dbReference type="PANTHER" id="PTHR10159">
    <property type="entry name" value="DUAL SPECIFICITY PROTEIN PHOSPHATASE"/>
    <property type="match status" value="1"/>
</dbReference>
<dbReference type="GO" id="GO:0033550">
    <property type="term" value="F:MAP kinase tyrosine phosphatase activity"/>
    <property type="evidence" value="ECO:0007669"/>
    <property type="project" value="TreeGrafter"/>
</dbReference>
<dbReference type="GO" id="GO:0005737">
    <property type="term" value="C:cytoplasm"/>
    <property type="evidence" value="ECO:0007669"/>
    <property type="project" value="TreeGrafter"/>
</dbReference>
<feature type="domain" description="Tyrosine specific protein phosphatases" evidence="4">
    <location>
        <begin position="68"/>
        <end position="136"/>
    </location>
</feature>
<sequence>MSKITTGLFIGNRSNALHSEFFRKNNIDYVLNCTSDVPFINLPNEHITFRRFSVEDHGRYEDITTMTENLPFLVKELETAYKKGKNILIHCHAGVQRSATVMTAFLMYTNNFNLETATNMLLKYHPIAFSFGKQNNFKESLINFEKYLINCPK</sequence>
<dbReference type="Gene3D" id="3.90.190.10">
    <property type="entry name" value="Protein tyrosine phosphatase superfamily"/>
    <property type="match status" value="1"/>
</dbReference>
<evidence type="ECO:0000256" key="1">
    <source>
        <dbReference type="ARBA" id="ARBA00022801"/>
    </source>
</evidence>
<dbReference type="InterPro" id="IPR000387">
    <property type="entry name" value="Tyr_Pase_dom"/>
</dbReference>
<accession>A0A6C0E836</accession>
<dbReference type="InterPro" id="IPR000340">
    <property type="entry name" value="Dual-sp_phosphatase_cat-dom"/>
</dbReference>
<dbReference type="EMBL" id="MN739751">
    <property type="protein sequence ID" value="QHT24902.1"/>
    <property type="molecule type" value="Genomic_DNA"/>
</dbReference>
<dbReference type="PROSITE" id="PS50054">
    <property type="entry name" value="TYR_PHOSPHATASE_DUAL"/>
    <property type="match status" value="1"/>
</dbReference>
<dbReference type="PROSITE" id="PS00383">
    <property type="entry name" value="TYR_PHOSPHATASE_1"/>
    <property type="match status" value="1"/>
</dbReference>
<protein>
    <recommendedName>
        <fullName evidence="6">Tyrosine specific protein phosphatases domain-containing protein</fullName>
    </recommendedName>
</protein>
<evidence type="ECO:0000259" key="4">
    <source>
        <dbReference type="PROSITE" id="PS50056"/>
    </source>
</evidence>
<feature type="domain" description="Tyrosine-protein phosphatase" evidence="3">
    <location>
        <begin position="1"/>
        <end position="150"/>
    </location>
</feature>
<dbReference type="Pfam" id="PF00782">
    <property type="entry name" value="DSPc"/>
    <property type="match status" value="1"/>
</dbReference>
<evidence type="ECO:0008006" key="6">
    <source>
        <dbReference type="Google" id="ProtNLM"/>
    </source>
</evidence>
<name>A0A6C0E836_9ZZZZ</name>
<organism evidence="5">
    <name type="scientific">viral metagenome</name>
    <dbReference type="NCBI Taxonomy" id="1070528"/>
    <lineage>
        <taxon>unclassified sequences</taxon>
        <taxon>metagenomes</taxon>
        <taxon>organismal metagenomes</taxon>
    </lineage>
</organism>
<dbReference type="InterPro" id="IPR029021">
    <property type="entry name" value="Prot-tyrosine_phosphatase-like"/>
</dbReference>
<dbReference type="GO" id="GO:0043409">
    <property type="term" value="P:negative regulation of MAPK cascade"/>
    <property type="evidence" value="ECO:0007669"/>
    <property type="project" value="TreeGrafter"/>
</dbReference>
<evidence type="ECO:0000256" key="2">
    <source>
        <dbReference type="ARBA" id="ARBA00022912"/>
    </source>
</evidence>
<proteinExistence type="predicted"/>
<dbReference type="GO" id="GO:0017017">
    <property type="term" value="F:MAP kinase tyrosine/serine/threonine phosphatase activity"/>
    <property type="evidence" value="ECO:0007669"/>
    <property type="project" value="TreeGrafter"/>
</dbReference>
<dbReference type="InterPro" id="IPR016130">
    <property type="entry name" value="Tyr_Pase_AS"/>
</dbReference>
<keyword evidence="1" id="KW-0378">Hydrolase</keyword>
<evidence type="ECO:0000313" key="5">
    <source>
        <dbReference type="EMBL" id="QHT24902.1"/>
    </source>
</evidence>
<dbReference type="CDD" id="cd14498">
    <property type="entry name" value="DSP"/>
    <property type="match status" value="1"/>
</dbReference>
<keyword evidence="2" id="KW-0904">Protein phosphatase</keyword>
<dbReference type="InterPro" id="IPR020422">
    <property type="entry name" value="TYR_PHOSPHATASE_DUAL_dom"/>
</dbReference>
<dbReference type="SUPFAM" id="SSF52799">
    <property type="entry name" value="(Phosphotyrosine protein) phosphatases II"/>
    <property type="match status" value="1"/>
</dbReference>
<dbReference type="AlphaFoldDB" id="A0A6C0E836"/>
<evidence type="ECO:0000259" key="3">
    <source>
        <dbReference type="PROSITE" id="PS50054"/>
    </source>
</evidence>
<reference evidence="5" key="1">
    <citation type="journal article" date="2020" name="Nature">
        <title>Giant virus diversity and host interactions through global metagenomics.</title>
        <authorList>
            <person name="Schulz F."/>
            <person name="Roux S."/>
            <person name="Paez-Espino D."/>
            <person name="Jungbluth S."/>
            <person name="Walsh D.A."/>
            <person name="Denef V.J."/>
            <person name="McMahon K.D."/>
            <person name="Konstantinidis K.T."/>
            <person name="Eloe-Fadrosh E.A."/>
            <person name="Kyrpides N.C."/>
            <person name="Woyke T."/>
        </authorList>
    </citation>
    <scope>NUCLEOTIDE SEQUENCE</scope>
    <source>
        <strain evidence="5">GVMAG-M-3300023179-150</strain>
    </source>
</reference>
<dbReference type="PROSITE" id="PS50056">
    <property type="entry name" value="TYR_PHOSPHATASE_2"/>
    <property type="match status" value="1"/>
</dbReference>
<dbReference type="SMART" id="SM00195">
    <property type="entry name" value="DSPc"/>
    <property type="match status" value="1"/>
</dbReference>
<dbReference type="PANTHER" id="PTHR10159:SF519">
    <property type="entry name" value="DUAL SPECIFICITY PROTEIN PHOSPHATASE MPK3"/>
    <property type="match status" value="1"/>
</dbReference>